<feature type="domain" description="Fibronectin type-III" evidence="12">
    <location>
        <begin position="1065"/>
        <end position="1152"/>
    </location>
</feature>
<evidence type="ECO:0000256" key="2">
    <source>
        <dbReference type="ARBA" id="ARBA00008673"/>
    </source>
</evidence>
<dbReference type="FunFam" id="2.10.25.10:FF:000001">
    <property type="entry name" value="Tenascin C"/>
    <property type="match status" value="1"/>
</dbReference>
<feature type="disulfide bond" evidence="10">
    <location>
        <begin position="115"/>
        <end position="124"/>
    </location>
</feature>
<dbReference type="InterPro" id="IPR000742">
    <property type="entry name" value="EGF"/>
</dbReference>
<evidence type="ECO:0000256" key="10">
    <source>
        <dbReference type="PROSITE-ProRule" id="PRU00076"/>
    </source>
</evidence>
<dbReference type="SUPFAM" id="SSF49265">
    <property type="entry name" value="Fibronectin type III"/>
    <property type="match status" value="6"/>
</dbReference>
<dbReference type="Pfam" id="PF00041">
    <property type="entry name" value="fn3"/>
    <property type="match status" value="10"/>
</dbReference>
<evidence type="ECO:0000256" key="3">
    <source>
        <dbReference type="ARBA" id="ARBA00022525"/>
    </source>
</evidence>
<dbReference type="PANTHER" id="PTHR46708:SF2">
    <property type="entry name" value="FIBRONECTIN TYPE-III DOMAIN-CONTAINING PROTEIN"/>
    <property type="match status" value="1"/>
</dbReference>
<sequence>SCPRRCSGNGKCISGLCQCDRGYQGDDCSESICVNACSGHGACNKHGRCQCWGQWSGEDCSLRSCPNDCSGNGICDNGLCVCDVSYSGADCSRRSCLNDCNGHGRCNEDTGQCRCHGSWEGPECSAQRCLRDCSGNGDCLNGRCQCDEPWTGKACRILKCPNQCSSNGKCRNGTCVCRNEWTGDDCSSPKCPDDCSGLGECRSGVCECTAGWGGLNCSQPMCVNDCSNNGQCIDGRCRCWGGWEGNSCSHVIKPSGLEISNIQPTTIDVSWSKTSPAITGSQVNCIPMEGTANAVYQSVGPNVTKLTIRDLDSGTQYSVYVYAMIDESLSAPITASVKTGVDTPSQLSYIRIGATFAEITWKPPKAKIDKYKMVCSCKQGGAEFVVPVQSNKTSVLIKDLSPGETYSVALYAVQGENVSTPININFTTSLDAPKSVEFIDVTSTSATAWWVPSVAKITGYKFALVQFDGQNIVEDQVSNDVTSTSRMFTFTNLKPRTRYNFTIHSIRGEEHSVPLHANLITGIDAPTNLRIASTTPTSVSVTWSKPHADVEGYSVECLDVRRGARQEIKLSGDEWSATFTSLRPATEYNITIQAELDDISSTKVWRLTYTTLPQPQNIRVSSPTFDDLVVIWDPVIVFQQRRIMGVYDNGRVLEFTIPGDNTALNVPGMTAGLTYNVSIVAKTTNNILPPSPPVLVSYLAPVDPPQGVTLTHVGHNNVTLHWFPPSAAITGYLVEYQDLYSTSDVHSLTIPANQTYVSITNLIDDTSYVINVTSVIRIYKFDVFYVEIILIEPPEYLHTTEIKHKSIGLEWMESLSENIDGYFVAYMPLHMHGQHENTTLVGDKTSTVLQGLTPGTEYLINVFTVYNERVSIPVQLSVTTAIDPPTRLMFVTVSDSSFTIHWQQPIAMVANYIITIHDSNLKMNRQDIIIPGGETVCSIHNLVPATEYTVEIYAMGNSTQSDPTMAMVVTLIPPVHGVAVLPIDEKTIHVQWKSPPNVKVEGYTVSYKPVGGSTEDEVKVGLKGRKKVGHLKPGTRYRVTLVTMRGNQSSDSRVLKFRTDERLDSPSNITVSLMGENGANITWKISQQKYDRIYFSYSSDDETVGTVTISGRSTRLPLEYLQAGTSYNVSVTALGRNKESLPLVGKVTTLLNPPSKLNATSTTSASVQLTWEPPLSPVDGFVIKYHELVSRTFNRAYNVKPQTSYVFLQNLLPGVEYNVDVTTLCKLDKSRPVQVHFKTAKVPYPKPKDCVQVLRNGETLNKVYEIYPYNGITLKVFCDLHTDGGGWLTFQRRQDGSLSFHRSWDEYMSGFGNLTKEFWIGLQTLHELTMTNDQTLRIDMRYKDEVSYAVYRNFSLSDAATGFMLHASGYTGTAGDSLSYHDGMKFTTYDRDNDDATNRNCAKEYKGAWWFKNCHRSSLNGLYGNSRHSQGVNWYSWGGFTRSIEFVEMKLRPQSFIQPTVKPAIMRSYVLKR</sequence>
<evidence type="ECO:0000256" key="8">
    <source>
        <dbReference type="ARBA" id="ARBA00023157"/>
    </source>
</evidence>
<keyword evidence="5 10" id="KW-0245">EGF-like domain</keyword>
<feature type="domain" description="Fibronectin type-III" evidence="12">
    <location>
        <begin position="884"/>
        <end position="975"/>
    </location>
</feature>
<dbReference type="GO" id="GO:0005615">
    <property type="term" value="C:extracellular space"/>
    <property type="evidence" value="ECO:0000318"/>
    <property type="project" value="GO_Central"/>
</dbReference>
<feature type="domain" description="Fibronectin type-III" evidence="12">
    <location>
        <begin position="704"/>
        <end position="796"/>
    </location>
</feature>
<evidence type="ECO:0000256" key="6">
    <source>
        <dbReference type="ARBA" id="ARBA00022729"/>
    </source>
</evidence>
<dbReference type="InterPro" id="IPR036056">
    <property type="entry name" value="Fibrinogen-like_C"/>
</dbReference>
<dbReference type="EMBL" id="EAAA01002966">
    <property type="status" value="NOT_ANNOTATED_CDS"/>
    <property type="molecule type" value="Genomic_DNA"/>
</dbReference>
<dbReference type="PROSITE" id="PS00022">
    <property type="entry name" value="EGF_1"/>
    <property type="match status" value="4"/>
</dbReference>
<dbReference type="CDD" id="cd00087">
    <property type="entry name" value="FReD"/>
    <property type="match status" value="1"/>
</dbReference>
<comment type="caution">
    <text evidence="10">Lacks conserved residue(s) required for the propagation of feature annotation.</text>
</comment>
<dbReference type="InterPro" id="IPR013783">
    <property type="entry name" value="Ig-like_fold"/>
</dbReference>
<protein>
    <recommendedName>
        <fullName evidence="16">Tenascin-R</fullName>
    </recommendedName>
</protein>
<evidence type="ECO:0000256" key="4">
    <source>
        <dbReference type="ARBA" id="ARBA00022530"/>
    </source>
</evidence>
<dbReference type="Ensembl" id="ENSCINT00000007164.3">
    <property type="protein sequence ID" value="ENSCINP00000007164.3"/>
    <property type="gene ID" value="ENSCING00000003482.3"/>
</dbReference>
<feature type="domain" description="Fibronectin type-III" evidence="12">
    <location>
        <begin position="976"/>
        <end position="1062"/>
    </location>
</feature>
<evidence type="ECO:0000256" key="7">
    <source>
        <dbReference type="ARBA" id="ARBA00022737"/>
    </source>
</evidence>
<dbReference type="PROSITE" id="PS51406">
    <property type="entry name" value="FIBRINOGEN_C_2"/>
    <property type="match status" value="1"/>
</dbReference>
<dbReference type="CDD" id="cd00063">
    <property type="entry name" value="FN3"/>
    <property type="match status" value="11"/>
</dbReference>
<dbReference type="SMART" id="SM00060">
    <property type="entry name" value="FN3"/>
    <property type="match status" value="11"/>
</dbReference>
<name>F6TM76_CIOIN</name>
<dbReference type="Gene3D" id="2.10.25.10">
    <property type="entry name" value="Laminin"/>
    <property type="match status" value="5"/>
</dbReference>
<feature type="disulfide bond" evidence="10">
    <location>
        <begin position="96"/>
        <end position="106"/>
    </location>
</feature>
<dbReference type="Proteomes" id="UP000008144">
    <property type="component" value="Chromosome 9"/>
</dbReference>
<reference evidence="15" key="1">
    <citation type="journal article" date="2002" name="Science">
        <title>The draft genome of Ciona intestinalis: insights into chordate and vertebrate origins.</title>
        <authorList>
            <person name="Dehal P."/>
            <person name="Satou Y."/>
            <person name="Campbell R.K."/>
            <person name="Chapman J."/>
            <person name="Degnan B."/>
            <person name="De Tomaso A."/>
            <person name="Davidson B."/>
            <person name="Di Gregorio A."/>
            <person name="Gelpke M."/>
            <person name="Goodstein D.M."/>
            <person name="Harafuji N."/>
            <person name="Hastings K.E."/>
            <person name="Ho I."/>
            <person name="Hotta K."/>
            <person name="Huang W."/>
            <person name="Kawashima T."/>
            <person name="Lemaire P."/>
            <person name="Martinez D."/>
            <person name="Meinertzhagen I.A."/>
            <person name="Necula S."/>
            <person name="Nonaka M."/>
            <person name="Putnam N."/>
            <person name="Rash S."/>
            <person name="Saiga H."/>
            <person name="Satake M."/>
            <person name="Terry A."/>
            <person name="Yamada L."/>
            <person name="Wang H.G."/>
            <person name="Awazu S."/>
            <person name="Azumi K."/>
            <person name="Boore J."/>
            <person name="Branno M."/>
            <person name="Chin-Bow S."/>
            <person name="DeSantis R."/>
            <person name="Doyle S."/>
            <person name="Francino P."/>
            <person name="Keys D.N."/>
            <person name="Haga S."/>
            <person name="Hayashi H."/>
            <person name="Hino K."/>
            <person name="Imai K.S."/>
            <person name="Inaba K."/>
            <person name="Kano S."/>
            <person name="Kobayashi K."/>
            <person name="Kobayashi M."/>
            <person name="Lee B.I."/>
            <person name="Makabe K.W."/>
            <person name="Manohar C."/>
            <person name="Matassi G."/>
            <person name="Medina M."/>
            <person name="Mochizuki Y."/>
            <person name="Mount S."/>
            <person name="Morishita T."/>
            <person name="Miura S."/>
            <person name="Nakayama A."/>
            <person name="Nishizaka S."/>
            <person name="Nomoto H."/>
            <person name="Ohta F."/>
            <person name="Oishi K."/>
            <person name="Rigoutsos I."/>
            <person name="Sano M."/>
            <person name="Sasaki A."/>
            <person name="Sasakura Y."/>
            <person name="Shoguchi E."/>
            <person name="Shin-i T."/>
            <person name="Spagnuolo A."/>
            <person name="Stainier D."/>
            <person name="Suzuki M.M."/>
            <person name="Tassy O."/>
            <person name="Takatori N."/>
            <person name="Tokuoka M."/>
            <person name="Yagi K."/>
            <person name="Yoshizaki F."/>
            <person name="Wada S."/>
            <person name="Zhang C."/>
            <person name="Hyatt P.D."/>
            <person name="Larimer F."/>
            <person name="Detter C."/>
            <person name="Doggett N."/>
            <person name="Glavina T."/>
            <person name="Hawkins T."/>
            <person name="Richardson P."/>
            <person name="Lucas S."/>
            <person name="Kohara Y."/>
            <person name="Levine M."/>
            <person name="Satoh N."/>
            <person name="Rokhsar D.S."/>
        </authorList>
    </citation>
    <scope>NUCLEOTIDE SEQUENCE [LARGE SCALE GENOMIC DNA]</scope>
</reference>
<evidence type="ECO:0000259" key="13">
    <source>
        <dbReference type="PROSITE" id="PS51406"/>
    </source>
</evidence>
<accession>F6TM76</accession>
<evidence type="ECO:0000256" key="5">
    <source>
        <dbReference type="ARBA" id="ARBA00022536"/>
    </source>
</evidence>
<dbReference type="STRING" id="7719.ENSCINP00000007164"/>
<dbReference type="CDD" id="cd00055">
    <property type="entry name" value="EGF_Lam"/>
    <property type="match status" value="1"/>
</dbReference>
<dbReference type="PROSITE" id="PS50853">
    <property type="entry name" value="FN3"/>
    <property type="match status" value="8"/>
</dbReference>
<dbReference type="InterPro" id="IPR003961">
    <property type="entry name" value="FN3_dom"/>
</dbReference>
<dbReference type="InterPro" id="IPR050991">
    <property type="entry name" value="ECM_Regulatory_Proteins"/>
</dbReference>
<dbReference type="InterPro" id="IPR036116">
    <property type="entry name" value="FN3_sf"/>
</dbReference>
<dbReference type="InterPro" id="IPR020837">
    <property type="entry name" value="Fibrinogen_CS"/>
</dbReference>
<dbReference type="PROSITE" id="PS50026">
    <property type="entry name" value="EGF_3"/>
    <property type="match status" value="2"/>
</dbReference>
<evidence type="ECO:0000256" key="9">
    <source>
        <dbReference type="ARBA" id="ARBA00023180"/>
    </source>
</evidence>
<dbReference type="InterPro" id="IPR014716">
    <property type="entry name" value="Fibrinogen_a/b/g_C_1"/>
</dbReference>
<dbReference type="SUPFAM" id="SSF56496">
    <property type="entry name" value="Fibrinogen C-terminal domain-like"/>
    <property type="match status" value="1"/>
</dbReference>
<dbReference type="PANTHER" id="PTHR46708">
    <property type="entry name" value="TENASCIN"/>
    <property type="match status" value="1"/>
</dbReference>
<keyword evidence="6" id="KW-0732">Signal</keyword>
<dbReference type="Pfam" id="PF00147">
    <property type="entry name" value="Fibrinogen_C"/>
    <property type="match status" value="1"/>
</dbReference>
<feature type="disulfide bond" evidence="10">
    <location>
        <begin position="51"/>
        <end position="60"/>
    </location>
</feature>
<dbReference type="InterPro" id="IPR002049">
    <property type="entry name" value="LE_dom"/>
</dbReference>
<feature type="domain" description="Fibronectin type-III" evidence="12">
    <location>
        <begin position="1153"/>
        <end position="1245"/>
    </location>
</feature>
<dbReference type="Pfam" id="PF25024">
    <property type="entry name" value="EGF_TEN"/>
    <property type="match status" value="1"/>
</dbReference>
<keyword evidence="4" id="KW-0272">Extracellular matrix</keyword>
<dbReference type="OMA" id="HHNGRCE"/>
<dbReference type="GeneTree" id="ENSGT00940000165192"/>
<feature type="domain" description="EGF-like" evidence="11">
    <location>
        <begin position="92"/>
        <end position="125"/>
    </location>
</feature>
<dbReference type="FunCoup" id="F6TM76">
    <property type="interactions" value="6"/>
</dbReference>
<dbReference type="PROSITE" id="PS00514">
    <property type="entry name" value="FIBRINOGEN_C_1"/>
    <property type="match status" value="1"/>
</dbReference>
<feature type="domain" description="Fibronectin type-III" evidence="12">
    <location>
        <begin position="432"/>
        <end position="524"/>
    </location>
</feature>
<reference evidence="14" key="4">
    <citation type="submission" date="2025-09" db="UniProtKB">
        <authorList>
            <consortium name="Ensembl"/>
        </authorList>
    </citation>
    <scope>IDENTIFICATION</scope>
</reference>
<organism evidence="14 15">
    <name type="scientific">Ciona intestinalis</name>
    <name type="common">Transparent sea squirt</name>
    <name type="synonym">Ascidia intestinalis</name>
    <dbReference type="NCBI Taxonomy" id="7719"/>
    <lineage>
        <taxon>Eukaryota</taxon>
        <taxon>Metazoa</taxon>
        <taxon>Chordata</taxon>
        <taxon>Tunicata</taxon>
        <taxon>Ascidiacea</taxon>
        <taxon>Phlebobranchia</taxon>
        <taxon>Cionidae</taxon>
        <taxon>Ciona</taxon>
    </lineage>
</organism>
<keyword evidence="3" id="KW-0964">Secreted</keyword>
<evidence type="ECO:0000313" key="14">
    <source>
        <dbReference type="Ensembl" id="ENSCINP00000007164.3"/>
    </source>
</evidence>
<dbReference type="Gene3D" id="3.90.215.10">
    <property type="entry name" value="Gamma Fibrinogen, chain A, domain 1"/>
    <property type="match status" value="1"/>
</dbReference>
<feature type="domain" description="Fibronectin type-III" evidence="12">
    <location>
        <begin position="253"/>
        <end position="346"/>
    </location>
</feature>
<dbReference type="FunFam" id="3.90.215.10:FF:000001">
    <property type="entry name" value="Tenascin isoform 1"/>
    <property type="match status" value="1"/>
</dbReference>
<evidence type="ECO:0000313" key="15">
    <source>
        <dbReference type="Proteomes" id="UP000008144"/>
    </source>
</evidence>
<feature type="disulfide bond" evidence="10">
    <location>
        <begin position="33"/>
        <end position="43"/>
    </location>
</feature>
<reference evidence="14" key="3">
    <citation type="submission" date="2025-08" db="UniProtKB">
        <authorList>
            <consortium name="Ensembl"/>
        </authorList>
    </citation>
    <scope>IDENTIFICATION</scope>
</reference>
<evidence type="ECO:0008006" key="16">
    <source>
        <dbReference type="Google" id="ProtNLM"/>
    </source>
</evidence>
<comment type="subcellular location">
    <subcellularLocation>
        <location evidence="1">Secreted</location>
        <location evidence="1">Extracellular space</location>
        <location evidence="1">Extracellular matrix</location>
    </subcellularLocation>
</comment>
<keyword evidence="7" id="KW-0677">Repeat</keyword>
<feature type="domain" description="Fibrinogen C-terminal" evidence="13">
    <location>
        <begin position="1241"/>
        <end position="1455"/>
    </location>
</feature>
<dbReference type="InParanoid" id="F6TM76"/>
<dbReference type="SMART" id="SM00186">
    <property type="entry name" value="FBG"/>
    <property type="match status" value="1"/>
</dbReference>
<dbReference type="InterPro" id="IPR002181">
    <property type="entry name" value="Fibrinogen_a/b/g_C_dom"/>
</dbReference>
<evidence type="ECO:0000256" key="1">
    <source>
        <dbReference type="ARBA" id="ARBA00004498"/>
    </source>
</evidence>
<dbReference type="Pfam" id="PF23106">
    <property type="entry name" value="EGF_Teneurin"/>
    <property type="match status" value="1"/>
</dbReference>
<dbReference type="PROSITE" id="PS01186">
    <property type="entry name" value="EGF_2"/>
    <property type="match status" value="1"/>
</dbReference>
<proteinExistence type="inferred from homology"/>
<evidence type="ECO:0000259" key="11">
    <source>
        <dbReference type="PROSITE" id="PS50026"/>
    </source>
</evidence>
<dbReference type="SMART" id="SM00181">
    <property type="entry name" value="EGF"/>
    <property type="match status" value="7"/>
</dbReference>
<comment type="similarity">
    <text evidence="2">Belongs to the tenascin family.</text>
</comment>
<reference evidence="14" key="2">
    <citation type="journal article" date="2008" name="Genome Biol.">
        <title>Improved genome assembly and evidence-based global gene model set for the chordate Ciona intestinalis: new insight into intron and operon populations.</title>
        <authorList>
            <person name="Satou Y."/>
            <person name="Mineta K."/>
            <person name="Ogasawara M."/>
            <person name="Sasakura Y."/>
            <person name="Shoguchi E."/>
            <person name="Ueno K."/>
            <person name="Yamada L."/>
            <person name="Matsumoto J."/>
            <person name="Wasserscheid J."/>
            <person name="Dewar K."/>
            <person name="Wiley G.B."/>
            <person name="Macmil S.L."/>
            <person name="Roe B.A."/>
            <person name="Zeller R.W."/>
            <person name="Hastings K.E."/>
            <person name="Lemaire P."/>
            <person name="Lindquist E."/>
            <person name="Endo T."/>
            <person name="Hotta K."/>
            <person name="Inaba K."/>
        </authorList>
    </citation>
    <scope>NUCLEOTIDE SEQUENCE [LARGE SCALE GENOMIC DNA]</scope>
    <source>
        <strain evidence="14">wild type</strain>
    </source>
</reference>
<feature type="domain" description="Fibronectin type-III" evidence="12">
    <location>
        <begin position="525"/>
        <end position="614"/>
    </location>
</feature>
<keyword evidence="9" id="KW-0325">Glycoprotein</keyword>
<feature type="domain" description="EGF-like" evidence="11">
    <location>
        <begin position="29"/>
        <end position="61"/>
    </location>
</feature>
<keyword evidence="15" id="KW-1185">Reference proteome</keyword>
<evidence type="ECO:0000259" key="12">
    <source>
        <dbReference type="PROSITE" id="PS50853"/>
    </source>
</evidence>
<dbReference type="Gene3D" id="2.60.40.10">
    <property type="entry name" value="Immunoglobulins"/>
    <property type="match status" value="11"/>
</dbReference>
<keyword evidence="8 10" id="KW-1015">Disulfide bond</keyword>